<organism evidence="1">
    <name type="scientific">Variovorax paradoxus</name>
    <dbReference type="NCBI Taxonomy" id="34073"/>
    <lineage>
        <taxon>Bacteria</taxon>
        <taxon>Pseudomonadati</taxon>
        <taxon>Pseudomonadota</taxon>
        <taxon>Betaproteobacteria</taxon>
        <taxon>Burkholderiales</taxon>
        <taxon>Comamonadaceae</taxon>
        <taxon>Variovorax</taxon>
    </lineage>
</organism>
<evidence type="ECO:0000313" key="1">
    <source>
        <dbReference type="EMBL" id="CAA2106180.1"/>
    </source>
</evidence>
<dbReference type="EMBL" id="LR743507">
    <property type="protein sequence ID" value="CAA2106180.1"/>
    <property type="molecule type" value="Genomic_DNA"/>
</dbReference>
<dbReference type="RefSeq" id="WP_339091198.1">
    <property type="nucleotide sequence ID" value="NZ_LR743507.1"/>
</dbReference>
<dbReference type="Pfam" id="PF16157">
    <property type="entry name" value="DUF4865"/>
    <property type="match status" value="1"/>
</dbReference>
<sequence length="190" mass="21156">MFAMQYAHRLPADYDMQVIRQRALRRGPLWDDTEGLVFKAFVSQERGRHGATGHLYASVYLWHDLSAAARFLMGERFQGVIDSFGRPRVETWLPLDARSGAGRARRASWLQREERVLDANADRAAVFAAEAEANRERAAQPGCVAMWTALEPGAWRLVRFTLSADAPAPGDPGVFLEVLHLAKPGLAQLA</sequence>
<reference evidence="1" key="1">
    <citation type="submission" date="2019-12" db="EMBL/GenBank/DDBJ databases">
        <authorList>
            <person name="Cremers G."/>
        </authorList>
    </citation>
    <scope>NUCLEOTIDE SEQUENCE</scope>
    <source>
        <strain evidence="1">Vvax</strain>
    </source>
</reference>
<dbReference type="InterPro" id="IPR032349">
    <property type="entry name" value="DUF4865"/>
</dbReference>
<gene>
    <name evidence="1" type="ORF">VVAX_03621</name>
</gene>
<proteinExistence type="predicted"/>
<dbReference type="AlphaFoldDB" id="A0A679J4U8"/>
<evidence type="ECO:0008006" key="2">
    <source>
        <dbReference type="Google" id="ProtNLM"/>
    </source>
</evidence>
<name>A0A679J4U8_VARPD</name>
<protein>
    <recommendedName>
        <fullName evidence="2">DUF4865 domain-containing protein</fullName>
    </recommendedName>
</protein>
<accession>A0A679J4U8</accession>